<dbReference type="PANTHER" id="PTHR10855:SF1">
    <property type="entry name" value="26S PROTEASOME NON-ATPASE REGULATORY SUBUNIT 12"/>
    <property type="match status" value="1"/>
</dbReference>
<dbReference type="InterPro" id="IPR040134">
    <property type="entry name" value="PSMD12/CSN4"/>
</dbReference>
<accession>A0A8S3BWX5</accession>
<dbReference type="EMBL" id="CAJOBI010165419">
    <property type="protein sequence ID" value="CAF4867561.1"/>
    <property type="molecule type" value="Genomic_DNA"/>
</dbReference>
<gene>
    <name evidence="2" type="ORF">SMN809_LOCUS50176</name>
</gene>
<reference evidence="2" key="1">
    <citation type="submission" date="2021-02" db="EMBL/GenBank/DDBJ databases">
        <authorList>
            <person name="Nowell W R."/>
        </authorList>
    </citation>
    <scope>NUCLEOTIDE SEQUENCE</scope>
</reference>
<protein>
    <recommendedName>
        <fullName evidence="1">26S proteasome regulatory subunit RPN5 C-terminal domain-containing protein</fullName>
    </recommendedName>
</protein>
<dbReference type="InterPro" id="IPR040896">
    <property type="entry name" value="RPN5_C"/>
</dbReference>
<proteinExistence type="predicted"/>
<dbReference type="Proteomes" id="UP000676336">
    <property type="component" value="Unassembled WGS sequence"/>
</dbReference>
<dbReference type="GO" id="GO:0005737">
    <property type="term" value="C:cytoplasm"/>
    <property type="evidence" value="ECO:0007669"/>
    <property type="project" value="TreeGrafter"/>
</dbReference>
<dbReference type="AlphaFoldDB" id="A0A8S3BWX5"/>
<comment type="caution">
    <text evidence="2">The sequence shown here is derived from an EMBL/GenBank/DDBJ whole genome shotgun (WGS) entry which is preliminary data.</text>
</comment>
<evidence type="ECO:0000259" key="1">
    <source>
        <dbReference type="Pfam" id="PF18098"/>
    </source>
</evidence>
<feature type="domain" description="26S proteasome regulatory subunit RPN5 C-terminal" evidence="1">
    <location>
        <begin position="73"/>
        <end position="104"/>
    </location>
</feature>
<dbReference type="Pfam" id="PF18098">
    <property type="entry name" value="RPN5_C"/>
    <property type="match status" value="1"/>
</dbReference>
<evidence type="ECO:0000313" key="3">
    <source>
        <dbReference type="Proteomes" id="UP000676336"/>
    </source>
</evidence>
<dbReference type="GO" id="GO:0008541">
    <property type="term" value="C:proteasome regulatory particle, lid subcomplex"/>
    <property type="evidence" value="ECO:0007669"/>
    <property type="project" value="TreeGrafter"/>
</dbReference>
<organism evidence="2 3">
    <name type="scientific">Rotaria magnacalcarata</name>
    <dbReference type="NCBI Taxonomy" id="392030"/>
    <lineage>
        <taxon>Eukaryota</taxon>
        <taxon>Metazoa</taxon>
        <taxon>Spiralia</taxon>
        <taxon>Gnathifera</taxon>
        <taxon>Rotifera</taxon>
        <taxon>Eurotatoria</taxon>
        <taxon>Bdelloidea</taxon>
        <taxon>Philodinida</taxon>
        <taxon>Philodinidae</taxon>
        <taxon>Rotaria</taxon>
    </lineage>
</organism>
<dbReference type="PANTHER" id="PTHR10855">
    <property type="entry name" value="26S PROTEASOME NON-ATPASE REGULATORY SUBUNIT 12/COP9 SIGNALOSOME COMPLEX SUBUNIT 4"/>
    <property type="match status" value="1"/>
</dbReference>
<name>A0A8S3BWX5_9BILA</name>
<evidence type="ECO:0000313" key="2">
    <source>
        <dbReference type="EMBL" id="CAF4867561.1"/>
    </source>
</evidence>
<sequence length="108" mass="12877">KAQKKTKQALKHVVLYLTLSSYNNEQLGFLHRLFLDKNLEEVPKYKDLLQRFKTQALIHSKDILKHFENELKNEILNEQSVYRSSLMTIMNKTCHLINREEIVHVVRT</sequence>
<feature type="non-terminal residue" evidence="2">
    <location>
        <position position="1"/>
    </location>
</feature>